<protein>
    <recommendedName>
        <fullName evidence="3">NADH:ubiquinone oxidoreductase 24 kD subunit</fullName>
    </recommendedName>
</protein>
<dbReference type="Gene3D" id="3.40.30.10">
    <property type="entry name" value="Glutaredoxin"/>
    <property type="match status" value="1"/>
</dbReference>
<evidence type="ECO:0000313" key="2">
    <source>
        <dbReference type="Proteomes" id="UP000320055"/>
    </source>
</evidence>
<proteinExistence type="predicted"/>
<dbReference type="AlphaFoldDB" id="A0A563VQX4"/>
<gene>
    <name evidence="1" type="ORF">H1P_2230012</name>
</gene>
<accession>A0A563VQX4</accession>
<dbReference type="RefSeq" id="WP_144872110.1">
    <property type="nucleotide sequence ID" value="NZ_LR213969.1"/>
</dbReference>
<dbReference type="OrthoDB" id="465045at2"/>
<reference evidence="1 2" key="1">
    <citation type="submission" date="2019-01" db="EMBL/GenBank/DDBJ databases">
        <authorList>
            <person name="Brito A."/>
        </authorList>
    </citation>
    <scope>NUCLEOTIDE SEQUENCE [LARGE SCALE GENOMIC DNA]</scope>
    <source>
        <strain evidence="1">1</strain>
    </source>
</reference>
<keyword evidence="2" id="KW-1185">Reference proteome</keyword>
<sequence length="194" mass="21446">MKTQEAPKSTYKIEGEFLGFIPKPGNELKYIRVQVGERIIPIKLAKELRETLGTTLVQGDRLSVLLEQKGSGHISKLKLKTESVEKLSTTTSTQIFESNSVSSVSTTSKPEKIKQGKILVCRKSSCSKRGGKQLYRALTETLSQLGLQDRVSIELTGCQKQCKKAPSLILMPGKAKHAYVDPNDLTSLLKAHYL</sequence>
<evidence type="ECO:0008006" key="3">
    <source>
        <dbReference type="Google" id="ProtNLM"/>
    </source>
</evidence>
<name>A0A563VQX4_9CYAN</name>
<evidence type="ECO:0000313" key="1">
    <source>
        <dbReference type="EMBL" id="VEP13866.1"/>
    </source>
</evidence>
<dbReference type="EMBL" id="CAACVJ010000139">
    <property type="protein sequence ID" value="VEP13866.1"/>
    <property type="molecule type" value="Genomic_DNA"/>
</dbReference>
<dbReference type="CDD" id="cd02980">
    <property type="entry name" value="TRX_Fd_family"/>
    <property type="match status" value="1"/>
</dbReference>
<organism evidence="1 2">
    <name type="scientific">Hyella patelloides LEGE 07179</name>
    <dbReference type="NCBI Taxonomy" id="945734"/>
    <lineage>
        <taxon>Bacteria</taxon>
        <taxon>Bacillati</taxon>
        <taxon>Cyanobacteriota</taxon>
        <taxon>Cyanophyceae</taxon>
        <taxon>Pleurocapsales</taxon>
        <taxon>Hyellaceae</taxon>
        <taxon>Hyella</taxon>
    </lineage>
</organism>
<dbReference type="Proteomes" id="UP000320055">
    <property type="component" value="Unassembled WGS sequence"/>
</dbReference>
<dbReference type="InterPro" id="IPR036249">
    <property type="entry name" value="Thioredoxin-like_sf"/>
</dbReference>
<dbReference type="SUPFAM" id="SSF52833">
    <property type="entry name" value="Thioredoxin-like"/>
    <property type="match status" value="1"/>
</dbReference>